<evidence type="ECO:0000313" key="2">
    <source>
        <dbReference type="Proteomes" id="UP001501495"/>
    </source>
</evidence>
<accession>A0ABP7XI75</accession>
<name>A0ABP7XI75_9ACTN</name>
<protein>
    <submittedName>
        <fullName evidence="1">Uncharacterized protein</fullName>
    </submittedName>
</protein>
<reference evidence="2" key="1">
    <citation type="journal article" date="2019" name="Int. J. Syst. Evol. Microbiol.">
        <title>The Global Catalogue of Microorganisms (GCM) 10K type strain sequencing project: providing services to taxonomists for standard genome sequencing and annotation.</title>
        <authorList>
            <consortium name="The Broad Institute Genomics Platform"/>
            <consortium name="The Broad Institute Genome Sequencing Center for Infectious Disease"/>
            <person name="Wu L."/>
            <person name="Ma J."/>
        </authorList>
    </citation>
    <scope>NUCLEOTIDE SEQUENCE [LARGE SCALE GENOMIC DNA]</scope>
    <source>
        <strain evidence="2">JCM 16703</strain>
    </source>
</reference>
<evidence type="ECO:0000313" key="1">
    <source>
        <dbReference type="EMBL" id="GAA4117316.1"/>
    </source>
</evidence>
<proteinExistence type="predicted"/>
<comment type="caution">
    <text evidence="1">The sequence shown here is derived from an EMBL/GenBank/DDBJ whole genome shotgun (WGS) entry which is preliminary data.</text>
</comment>
<keyword evidence="2" id="KW-1185">Reference proteome</keyword>
<dbReference type="EMBL" id="BAAAZH010000012">
    <property type="protein sequence ID" value="GAA4117316.1"/>
    <property type="molecule type" value="Genomic_DNA"/>
</dbReference>
<dbReference type="RefSeq" id="WP_344732979.1">
    <property type="nucleotide sequence ID" value="NZ_BAAAZH010000012.1"/>
</dbReference>
<dbReference type="Proteomes" id="UP001501495">
    <property type="component" value="Unassembled WGS sequence"/>
</dbReference>
<gene>
    <name evidence="1" type="ORF">GCM10022215_17810</name>
</gene>
<organism evidence="1 2">
    <name type="scientific">Nocardioides fonticola</name>
    <dbReference type="NCBI Taxonomy" id="450363"/>
    <lineage>
        <taxon>Bacteria</taxon>
        <taxon>Bacillati</taxon>
        <taxon>Actinomycetota</taxon>
        <taxon>Actinomycetes</taxon>
        <taxon>Propionibacteriales</taxon>
        <taxon>Nocardioidaceae</taxon>
        <taxon>Nocardioides</taxon>
    </lineage>
</organism>
<sequence>MTGDLNLDHIADLLTSTHGIGHVTILMTGGGVATLYVGPFVDDPDGGRSVIAAGPGTYRTEGPSTAHASDFYVGPDGDDETFVSPSPDATDEDVALLILTEYAKALAARDDLIDPWVNATIAEISDLIGDGTLPPDVADYSSLHDHIDANTLGGMCADGVVLDLGIVREVQDRVDRYLKTGSTHGIETPEDRRLAANGLAGARGKLAAHPALEWDVEEIGGGGVVVMIDQPDGVRVLSWEGDAFVVGTYPGATWWETGEPTEWEEFPTLDAAIAHLATSTTSAA</sequence>